<evidence type="ECO:0000256" key="4">
    <source>
        <dbReference type="ARBA" id="ARBA00023136"/>
    </source>
</evidence>
<dbReference type="EMBL" id="ML976789">
    <property type="protein sequence ID" value="KAF1964405.1"/>
    <property type="molecule type" value="Genomic_DNA"/>
</dbReference>
<dbReference type="PANTHER" id="PTHR33048:SF57">
    <property type="entry name" value="INTEGRAL MEMBRANE PROTEIN-RELATED"/>
    <property type="match status" value="1"/>
</dbReference>
<evidence type="ECO:0000256" key="1">
    <source>
        <dbReference type="ARBA" id="ARBA00004141"/>
    </source>
</evidence>
<proteinExistence type="inferred from homology"/>
<gene>
    <name evidence="7" type="ORF">BU23DRAFT_631876</name>
</gene>
<dbReference type="PANTHER" id="PTHR33048">
    <property type="entry name" value="PTH11-LIKE INTEGRAL MEMBRANE PROTEIN (AFU_ORTHOLOGUE AFUA_5G11245)"/>
    <property type="match status" value="1"/>
</dbReference>
<comment type="subcellular location">
    <subcellularLocation>
        <location evidence="1">Membrane</location>
        <topology evidence="1">Multi-pass membrane protein</topology>
    </subcellularLocation>
</comment>
<feature type="domain" description="Rhodopsin" evidence="6">
    <location>
        <begin position="889"/>
        <end position="1024"/>
    </location>
</feature>
<keyword evidence="4" id="KW-0472">Membrane</keyword>
<dbReference type="GO" id="GO:0016020">
    <property type="term" value="C:membrane"/>
    <property type="evidence" value="ECO:0007669"/>
    <property type="project" value="UniProtKB-SubCell"/>
</dbReference>
<protein>
    <recommendedName>
        <fullName evidence="6">Rhodopsin domain-containing protein</fullName>
    </recommendedName>
</protein>
<dbReference type="Gene3D" id="1.50.10.160">
    <property type="match status" value="1"/>
</dbReference>
<keyword evidence="3" id="KW-1133">Transmembrane helix</keyword>
<sequence length="1177" mass="132272">MPAILKMLEEHNIYLVFPKKAVLLHLNVLKLAKFDLSLLYGPFQTTALHSLEAFIGKIDFTKLCHHKVKGSMLGSPSSTAAYLMNVGDWDDEAELYLTKCVEHGGGFGLGGVPSAYPSEIFEFTWVLTTLIKSGFREELFHINPVFHAIDSLESQLKSNQGAVGFASGMLPDADDTAKSIYLLKLFNHPTSSRAIISQFTSPKGHIMTYLYERTFSISANCNALLCLLSSPEESDIALTVKNVTEALCNCWWENKMIDKWNLSQKYTLMLLTQAFVKLLRCWDAGFLKCLPDTLLKNRVMVVLTQILNQLLFDYDPSALEIESYSEEIAYIVLACAALQSLPWPSTILSQLDLVMQDGKLRLASAKVEGYQYLWIKKTTYSSETLAQAYYLAALHVSPTKVGWSPEVEGHFQEPKASSKMLGFFRSFFARYEPAWKFEASTFKSSTFTRMLQAYHADIFPTRDGYEDKYLPYIPVTWILINNFQRLDLATLLLWEMMKFSMWDFLIDEYMEASVASLPFQDRKYVKRWIKTSLFVYSRDRRTGEKRFHEDSSFINTLGNYAREVMLHPSVQAASEYDCKKLQGELRSFLLAHLKQINNSASLSSDITHTSSMGHTLFSASRSSFYYWVKSTASTHISCPISSVFYACLLSSVAKITPEGDCFATPRQKYKASDLCAPLAVISRLFNDYASIGRDQLEGNLNSVNFQEFHNGVQDPQTSNDSSTCESTSNTVRSSLLQLREYERQGSRAVLSALINEMRVPRHGSGVGGTDVTTDRGYGMNLAKSDLAIICKGMELFASATKLYADIYVARDLTNKIPIVAGPHLNQLVQANNFILQEPPTRSCGWNHDFGVPAVVLRLMALTLLGSTVNRTGLAYPGGHSHADPRSCKGINIAYLFANWLGAALVCQPFTYNWDQTIVGGHCGDRQRFYLWNSAQNLVQDIVLIIMPMPLLWNLHLPWLKKLSLTFIFAMGSGICVITLIRVIEVAKADLQDITHDYASVGILSVLEPLLGIVNCSLPLLRPVVPHLAELARFRRTSTDETKGSYTYGLSIGSRRTHSKMPDAYPLDTIVTTNGGFYTEAERSKLGDERHISAFIWACSKAIQCRRGEGDCDFQVVDRRDPRTAVRDIPEFLVSDSILPFSNRMKSGDRVFTALPLGKELHTVRYSEEHSRQTDSHS</sequence>
<evidence type="ECO:0000256" key="3">
    <source>
        <dbReference type="ARBA" id="ARBA00022989"/>
    </source>
</evidence>
<accession>A0A6A5UHR5</accession>
<comment type="similarity">
    <text evidence="5">Belongs to the SAT4 family.</text>
</comment>
<evidence type="ECO:0000313" key="8">
    <source>
        <dbReference type="Proteomes" id="UP000800036"/>
    </source>
</evidence>
<organism evidence="7 8">
    <name type="scientific">Bimuria novae-zelandiae CBS 107.79</name>
    <dbReference type="NCBI Taxonomy" id="1447943"/>
    <lineage>
        <taxon>Eukaryota</taxon>
        <taxon>Fungi</taxon>
        <taxon>Dikarya</taxon>
        <taxon>Ascomycota</taxon>
        <taxon>Pezizomycotina</taxon>
        <taxon>Dothideomycetes</taxon>
        <taxon>Pleosporomycetidae</taxon>
        <taxon>Pleosporales</taxon>
        <taxon>Massarineae</taxon>
        <taxon>Didymosphaeriaceae</taxon>
        <taxon>Bimuria</taxon>
    </lineage>
</organism>
<dbReference type="InterPro" id="IPR052337">
    <property type="entry name" value="SAT4-like"/>
</dbReference>
<evidence type="ECO:0000313" key="7">
    <source>
        <dbReference type="EMBL" id="KAF1964405.1"/>
    </source>
</evidence>
<dbReference type="Pfam" id="PF20684">
    <property type="entry name" value="Fung_rhodopsin"/>
    <property type="match status" value="1"/>
</dbReference>
<dbReference type="AlphaFoldDB" id="A0A6A5UHR5"/>
<name>A0A6A5UHR5_9PLEO</name>
<evidence type="ECO:0000256" key="5">
    <source>
        <dbReference type="ARBA" id="ARBA00038359"/>
    </source>
</evidence>
<keyword evidence="2" id="KW-0812">Transmembrane</keyword>
<dbReference type="Proteomes" id="UP000800036">
    <property type="component" value="Unassembled WGS sequence"/>
</dbReference>
<reference evidence="7" key="1">
    <citation type="journal article" date="2020" name="Stud. Mycol.">
        <title>101 Dothideomycetes genomes: a test case for predicting lifestyles and emergence of pathogens.</title>
        <authorList>
            <person name="Haridas S."/>
            <person name="Albert R."/>
            <person name="Binder M."/>
            <person name="Bloem J."/>
            <person name="Labutti K."/>
            <person name="Salamov A."/>
            <person name="Andreopoulos B."/>
            <person name="Baker S."/>
            <person name="Barry K."/>
            <person name="Bills G."/>
            <person name="Bluhm B."/>
            <person name="Cannon C."/>
            <person name="Castanera R."/>
            <person name="Culley D."/>
            <person name="Daum C."/>
            <person name="Ezra D."/>
            <person name="Gonzalez J."/>
            <person name="Henrissat B."/>
            <person name="Kuo A."/>
            <person name="Liang C."/>
            <person name="Lipzen A."/>
            <person name="Lutzoni F."/>
            <person name="Magnuson J."/>
            <person name="Mondo S."/>
            <person name="Nolan M."/>
            <person name="Ohm R."/>
            <person name="Pangilinan J."/>
            <person name="Park H.-J."/>
            <person name="Ramirez L."/>
            <person name="Alfaro M."/>
            <person name="Sun H."/>
            <person name="Tritt A."/>
            <person name="Yoshinaga Y."/>
            <person name="Zwiers L.-H."/>
            <person name="Turgeon B."/>
            <person name="Goodwin S."/>
            <person name="Spatafora J."/>
            <person name="Crous P."/>
            <person name="Grigoriev I."/>
        </authorList>
    </citation>
    <scope>NUCLEOTIDE SEQUENCE</scope>
    <source>
        <strain evidence="7">CBS 107.79</strain>
    </source>
</reference>
<evidence type="ECO:0000259" key="6">
    <source>
        <dbReference type="Pfam" id="PF20684"/>
    </source>
</evidence>
<keyword evidence="8" id="KW-1185">Reference proteome</keyword>
<dbReference type="OrthoDB" id="2343925at2759"/>
<evidence type="ECO:0000256" key="2">
    <source>
        <dbReference type="ARBA" id="ARBA00022692"/>
    </source>
</evidence>
<dbReference type="InterPro" id="IPR049326">
    <property type="entry name" value="Rhodopsin_dom_fungi"/>
</dbReference>